<dbReference type="AlphaFoldDB" id="A0A7H9AXZ4"/>
<dbReference type="KEGG" id="zmk:HG535_0B00650"/>
<evidence type="ECO:0000313" key="3">
    <source>
        <dbReference type="Proteomes" id="UP000509704"/>
    </source>
</evidence>
<keyword evidence="3" id="KW-1185">Reference proteome</keyword>
<dbReference type="GO" id="GO:0000813">
    <property type="term" value="C:ESCRT I complex"/>
    <property type="evidence" value="ECO:0007669"/>
    <property type="project" value="InterPro"/>
</dbReference>
<feature type="domain" description="Multivesicular body sorting factor 12" evidence="1">
    <location>
        <begin position="14"/>
        <end position="101"/>
    </location>
</feature>
<dbReference type="RefSeq" id="XP_037142755.1">
    <property type="nucleotide sequence ID" value="XM_037286860.1"/>
</dbReference>
<organism evidence="2 3">
    <name type="scientific">Zygotorulaspora mrakii</name>
    <name type="common">Zygosaccharomyces mrakii</name>
    <dbReference type="NCBI Taxonomy" id="42260"/>
    <lineage>
        <taxon>Eukaryota</taxon>
        <taxon>Fungi</taxon>
        <taxon>Dikarya</taxon>
        <taxon>Ascomycota</taxon>
        <taxon>Saccharomycotina</taxon>
        <taxon>Saccharomycetes</taxon>
        <taxon>Saccharomycetales</taxon>
        <taxon>Saccharomycetaceae</taxon>
        <taxon>Zygotorulaspora</taxon>
    </lineage>
</organism>
<accession>A0A7H9AXZ4</accession>
<gene>
    <name evidence="2" type="ORF">HG535_0B00650</name>
</gene>
<dbReference type="Gene3D" id="6.10.250.1830">
    <property type="match status" value="1"/>
</dbReference>
<name>A0A7H9AXZ4_ZYGMR</name>
<protein>
    <recommendedName>
        <fullName evidence="1">Multivesicular body sorting factor 12 domain-containing protein</fullName>
    </recommendedName>
</protein>
<dbReference type="OrthoDB" id="4065295at2759"/>
<dbReference type="GO" id="GO:0043130">
    <property type="term" value="F:ubiquitin binding"/>
    <property type="evidence" value="ECO:0007669"/>
    <property type="project" value="InterPro"/>
</dbReference>
<proteinExistence type="predicted"/>
<reference evidence="2 3" key="1">
    <citation type="submission" date="2020-07" db="EMBL/GenBank/DDBJ databases">
        <title>The yeast mating-type switching endonuclease HO is a domesticated member of an unorthodox homing genetic element family.</title>
        <authorList>
            <person name="Coughlan A.Y."/>
            <person name="Lombardi L."/>
            <person name="Braun-Galleani S."/>
            <person name="Martos A.R."/>
            <person name="Galeote V."/>
            <person name="Bigey F."/>
            <person name="Dequin S."/>
            <person name="Byrne K.P."/>
            <person name="Wolfe K.H."/>
        </authorList>
    </citation>
    <scope>NUCLEOTIDE SEQUENCE [LARGE SCALE GENOMIC DNA]</scope>
    <source>
        <strain evidence="2 3">NRRL Y-6702</strain>
    </source>
</reference>
<dbReference type="GeneID" id="59234688"/>
<dbReference type="InterPro" id="IPR019014">
    <property type="entry name" value="Mvb12"/>
</dbReference>
<dbReference type="GO" id="GO:0032509">
    <property type="term" value="P:endosome transport via multivesicular body sorting pathway"/>
    <property type="evidence" value="ECO:0007669"/>
    <property type="project" value="InterPro"/>
</dbReference>
<evidence type="ECO:0000259" key="1">
    <source>
        <dbReference type="Pfam" id="PF09452"/>
    </source>
</evidence>
<dbReference type="EMBL" id="CP058605">
    <property type="protein sequence ID" value="QLG71027.1"/>
    <property type="molecule type" value="Genomic_DNA"/>
</dbReference>
<evidence type="ECO:0000313" key="2">
    <source>
        <dbReference type="EMBL" id="QLG71027.1"/>
    </source>
</evidence>
<sequence>MGELNTNIDDILLKSPLYNAHGSAFPHMDLKKLEAPQIRLQPLQPSSQVFESWHKECENLINLCNVHDQGPKQFDQWYTEKFMSSKPPGMIENVMLSPSRR</sequence>
<dbReference type="Pfam" id="PF09452">
    <property type="entry name" value="Mvb12"/>
    <property type="match status" value="1"/>
</dbReference>
<dbReference type="Proteomes" id="UP000509704">
    <property type="component" value="Chromosome 2"/>
</dbReference>